<reference evidence="1 2" key="1">
    <citation type="submission" date="2016-10" db="EMBL/GenBank/DDBJ databases">
        <title>Genome sequence of the basidiomycete white-rot fungus Trametes pubescens.</title>
        <authorList>
            <person name="Makela M.R."/>
            <person name="Granchi Z."/>
            <person name="Peng M."/>
            <person name="De Vries R.P."/>
            <person name="Grigoriev I."/>
            <person name="Riley R."/>
            <person name="Hilden K."/>
        </authorList>
    </citation>
    <scope>NUCLEOTIDE SEQUENCE [LARGE SCALE GENOMIC DNA]</scope>
    <source>
        <strain evidence="1 2">FBCC735</strain>
    </source>
</reference>
<dbReference type="EMBL" id="MNAD01001131">
    <property type="protein sequence ID" value="OJT07716.1"/>
    <property type="molecule type" value="Genomic_DNA"/>
</dbReference>
<evidence type="ECO:0000313" key="1">
    <source>
        <dbReference type="EMBL" id="OJT07716.1"/>
    </source>
</evidence>
<organism evidence="1 2">
    <name type="scientific">Trametes pubescens</name>
    <name type="common">White-rot fungus</name>
    <dbReference type="NCBI Taxonomy" id="154538"/>
    <lineage>
        <taxon>Eukaryota</taxon>
        <taxon>Fungi</taxon>
        <taxon>Dikarya</taxon>
        <taxon>Basidiomycota</taxon>
        <taxon>Agaricomycotina</taxon>
        <taxon>Agaricomycetes</taxon>
        <taxon>Polyporales</taxon>
        <taxon>Polyporaceae</taxon>
        <taxon>Trametes</taxon>
    </lineage>
</organism>
<proteinExistence type="predicted"/>
<evidence type="ECO:0000313" key="2">
    <source>
        <dbReference type="Proteomes" id="UP000184267"/>
    </source>
</evidence>
<sequence>MVEYKFRNAAQAADGPYVAPQYLQAPYAAEADLGQAAHPSRYTERGGLPSVGLPVHEA</sequence>
<keyword evidence="2" id="KW-1185">Reference proteome</keyword>
<protein>
    <submittedName>
        <fullName evidence="1">Uncharacterized protein</fullName>
    </submittedName>
</protein>
<dbReference type="Proteomes" id="UP000184267">
    <property type="component" value="Unassembled WGS sequence"/>
</dbReference>
<comment type="caution">
    <text evidence="1">The sequence shown here is derived from an EMBL/GenBank/DDBJ whole genome shotgun (WGS) entry which is preliminary data.</text>
</comment>
<dbReference type="AlphaFoldDB" id="A0A1M2VJH4"/>
<gene>
    <name evidence="1" type="ORF">TRAPUB_1385</name>
</gene>
<name>A0A1M2VJH4_TRAPU</name>
<accession>A0A1M2VJH4</accession>